<evidence type="ECO:0000313" key="2">
    <source>
        <dbReference type="Proteomes" id="UP000308365"/>
    </source>
</evidence>
<sequence>MTLQLKMKDSFLSNSSYDSSFLGLLKKLCSLLHLPSGTNVTLHHAGSPHHVTCKV</sequence>
<dbReference type="Pfam" id="PF15210">
    <property type="entry name" value="SFTA2"/>
    <property type="match status" value="1"/>
</dbReference>
<accession>A0A4U1EHG6</accession>
<reference evidence="2" key="1">
    <citation type="journal article" date="2019" name="IScience">
        <title>Narwhal Genome Reveals Long-Term Low Genetic Diversity despite Current Large Abundance Size.</title>
        <authorList>
            <person name="Westbury M.V."/>
            <person name="Petersen B."/>
            <person name="Garde E."/>
            <person name="Heide-Jorgensen M.P."/>
            <person name="Lorenzen E.D."/>
        </authorList>
    </citation>
    <scope>NUCLEOTIDE SEQUENCE [LARGE SCALE GENOMIC DNA]</scope>
</reference>
<proteinExistence type="predicted"/>
<dbReference type="InterPro" id="IPR028198">
    <property type="entry name" value="SFTA2"/>
</dbReference>
<dbReference type="AlphaFoldDB" id="A0A4U1EHG6"/>
<evidence type="ECO:0000313" key="1">
    <source>
        <dbReference type="EMBL" id="TKC35217.1"/>
    </source>
</evidence>
<dbReference type="PANTHER" id="PTHR38500">
    <property type="entry name" value="SURFACTANT-ASSOCIATED PROTEIN 2"/>
    <property type="match status" value="1"/>
</dbReference>
<name>A0A4U1EHG6_MONMO</name>
<organism evidence="1 2">
    <name type="scientific">Monodon monoceros</name>
    <name type="common">Narwhal</name>
    <name type="synonym">Ceratodon monodon</name>
    <dbReference type="NCBI Taxonomy" id="40151"/>
    <lineage>
        <taxon>Eukaryota</taxon>
        <taxon>Metazoa</taxon>
        <taxon>Chordata</taxon>
        <taxon>Craniata</taxon>
        <taxon>Vertebrata</taxon>
        <taxon>Euteleostomi</taxon>
        <taxon>Mammalia</taxon>
        <taxon>Eutheria</taxon>
        <taxon>Laurasiatheria</taxon>
        <taxon>Artiodactyla</taxon>
        <taxon>Whippomorpha</taxon>
        <taxon>Cetacea</taxon>
        <taxon>Odontoceti</taxon>
        <taxon>Monodontidae</taxon>
        <taxon>Monodon</taxon>
    </lineage>
</organism>
<evidence type="ECO:0008006" key="3">
    <source>
        <dbReference type="Google" id="ProtNLM"/>
    </source>
</evidence>
<protein>
    <recommendedName>
        <fullName evidence="3">Surfactant-associated protein 2</fullName>
    </recommendedName>
</protein>
<dbReference type="EMBL" id="RWIC01001600">
    <property type="protein sequence ID" value="TKC35217.1"/>
    <property type="molecule type" value="Genomic_DNA"/>
</dbReference>
<comment type="caution">
    <text evidence="1">The sequence shown here is derived from an EMBL/GenBank/DDBJ whole genome shotgun (WGS) entry which is preliminary data.</text>
</comment>
<dbReference type="PANTHER" id="PTHR38500:SF1">
    <property type="entry name" value="SURFACTANT-ASSOCIATED PROTEIN 2"/>
    <property type="match status" value="1"/>
</dbReference>
<dbReference type="Proteomes" id="UP000308365">
    <property type="component" value="Unassembled WGS sequence"/>
</dbReference>
<gene>
    <name evidence="1" type="ORF">EI555_011132</name>
</gene>